<keyword evidence="3" id="KW-1185">Reference proteome</keyword>
<dbReference type="EMBL" id="QPFP01000003">
    <property type="protein sequence ID" value="TEB37786.1"/>
    <property type="molecule type" value="Genomic_DNA"/>
</dbReference>
<sequence length="160" mass="17742">MAEVKTRIEANDRDTAKLNFVYQYVKDEMDAIQISSNPRLPLPETMPQFAISIQIPLPHPPLTVSSICPSDLLPRFLNVYGSLSRIIALARAAQTRRFGATPARPRAPASQRRPQGPATIRSMYPKVVPRIWGGRSLNQKNGDSGDSHGTVHSTREVELT</sequence>
<dbReference type="Proteomes" id="UP000298030">
    <property type="component" value="Unassembled WGS sequence"/>
</dbReference>
<feature type="region of interest" description="Disordered" evidence="1">
    <location>
        <begin position="97"/>
        <end position="160"/>
    </location>
</feature>
<organism evidence="2 3">
    <name type="scientific">Coprinellus micaceus</name>
    <name type="common">Glistening ink-cap mushroom</name>
    <name type="synonym">Coprinus micaceus</name>
    <dbReference type="NCBI Taxonomy" id="71717"/>
    <lineage>
        <taxon>Eukaryota</taxon>
        <taxon>Fungi</taxon>
        <taxon>Dikarya</taxon>
        <taxon>Basidiomycota</taxon>
        <taxon>Agaricomycotina</taxon>
        <taxon>Agaricomycetes</taxon>
        <taxon>Agaricomycetidae</taxon>
        <taxon>Agaricales</taxon>
        <taxon>Agaricineae</taxon>
        <taxon>Psathyrellaceae</taxon>
        <taxon>Coprinellus</taxon>
    </lineage>
</organism>
<evidence type="ECO:0000313" key="3">
    <source>
        <dbReference type="Proteomes" id="UP000298030"/>
    </source>
</evidence>
<reference evidence="2 3" key="1">
    <citation type="journal article" date="2019" name="Nat. Ecol. Evol.">
        <title>Megaphylogeny resolves global patterns of mushroom evolution.</title>
        <authorList>
            <person name="Varga T."/>
            <person name="Krizsan K."/>
            <person name="Foldi C."/>
            <person name="Dima B."/>
            <person name="Sanchez-Garcia M."/>
            <person name="Sanchez-Ramirez S."/>
            <person name="Szollosi G.J."/>
            <person name="Szarkandi J.G."/>
            <person name="Papp V."/>
            <person name="Albert L."/>
            <person name="Andreopoulos W."/>
            <person name="Angelini C."/>
            <person name="Antonin V."/>
            <person name="Barry K.W."/>
            <person name="Bougher N.L."/>
            <person name="Buchanan P."/>
            <person name="Buyck B."/>
            <person name="Bense V."/>
            <person name="Catcheside P."/>
            <person name="Chovatia M."/>
            <person name="Cooper J."/>
            <person name="Damon W."/>
            <person name="Desjardin D."/>
            <person name="Finy P."/>
            <person name="Geml J."/>
            <person name="Haridas S."/>
            <person name="Hughes K."/>
            <person name="Justo A."/>
            <person name="Karasinski D."/>
            <person name="Kautmanova I."/>
            <person name="Kiss B."/>
            <person name="Kocsube S."/>
            <person name="Kotiranta H."/>
            <person name="LaButti K.M."/>
            <person name="Lechner B.E."/>
            <person name="Liimatainen K."/>
            <person name="Lipzen A."/>
            <person name="Lukacs Z."/>
            <person name="Mihaltcheva S."/>
            <person name="Morgado L.N."/>
            <person name="Niskanen T."/>
            <person name="Noordeloos M.E."/>
            <person name="Ohm R.A."/>
            <person name="Ortiz-Santana B."/>
            <person name="Ovrebo C."/>
            <person name="Racz N."/>
            <person name="Riley R."/>
            <person name="Savchenko A."/>
            <person name="Shiryaev A."/>
            <person name="Soop K."/>
            <person name="Spirin V."/>
            <person name="Szebenyi C."/>
            <person name="Tomsovsky M."/>
            <person name="Tulloss R.E."/>
            <person name="Uehling J."/>
            <person name="Grigoriev I.V."/>
            <person name="Vagvolgyi C."/>
            <person name="Papp T."/>
            <person name="Martin F.M."/>
            <person name="Miettinen O."/>
            <person name="Hibbett D.S."/>
            <person name="Nagy L.G."/>
        </authorList>
    </citation>
    <scope>NUCLEOTIDE SEQUENCE [LARGE SCALE GENOMIC DNA]</scope>
    <source>
        <strain evidence="2 3">FP101781</strain>
    </source>
</reference>
<accession>A0A4Y7TUD4</accession>
<comment type="caution">
    <text evidence="2">The sequence shown here is derived from an EMBL/GenBank/DDBJ whole genome shotgun (WGS) entry which is preliminary data.</text>
</comment>
<protein>
    <submittedName>
        <fullName evidence="2">Uncharacterized protein</fullName>
    </submittedName>
</protein>
<dbReference type="AlphaFoldDB" id="A0A4Y7TUD4"/>
<gene>
    <name evidence="2" type="ORF">FA13DRAFT_707939</name>
</gene>
<evidence type="ECO:0000313" key="2">
    <source>
        <dbReference type="EMBL" id="TEB37786.1"/>
    </source>
</evidence>
<name>A0A4Y7TUD4_COPMI</name>
<feature type="compositionally biased region" description="Low complexity" evidence="1">
    <location>
        <begin position="97"/>
        <end position="118"/>
    </location>
</feature>
<evidence type="ECO:0000256" key="1">
    <source>
        <dbReference type="SAM" id="MobiDB-lite"/>
    </source>
</evidence>
<proteinExistence type="predicted"/>